<gene>
    <name evidence="3" type="ORF">SAMN05421783_10179</name>
</gene>
<sequence length="447" mass="48547">MSKAKQILCIDPEPSDLRIAALLNRQGIAVDLTEVTSPEGLRDALERPDWWDLILCDGASFEALGVETVILPIRDDLDASLVLVKAAGNPLSAKQGHRLGAADLVVRDDLDHLLMVCERELQSCALRKELRGLRRSAGLLDQGAPRSVMLATIHDLSRTARGGNDDSPPNAPAVGESPVADQARIRAMIDAGGLTLEFQPIISLSTHEEHRSMFETLVRLKDDTGKLLMPGEFLPVLESAGWMAKIDLWILRRALATLQEMQEGGAQDAVLFINVATETLSSTETAKALGAFISAARLARGSVVIEVRKSAFTDARAALERFAQVLQAKNHGLLIEDAGVEDCDFLAEHRDLITHVKLERAMTQGLVERRVPQDAVNALVQCAKKEGMRVIALAVDNAELLPMLFAAGVDAIQGHFVSMPYRNLMYPSIQRVESSSGPAWQGPVRSG</sequence>
<organism evidence="3 4">
    <name type="scientific">Thiocapsa roseopersicina</name>
    <dbReference type="NCBI Taxonomy" id="1058"/>
    <lineage>
        <taxon>Bacteria</taxon>
        <taxon>Pseudomonadati</taxon>
        <taxon>Pseudomonadota</taxon>
        <taxon>Gammaproteobacteria</taxon>
        <taxon>Chromatiales</taxon>
        <taxon>Chromatiaceae</taxon>
        <taxon>Thiocapsa</taxon>
    </lineage>
</organism>
<dbReference type="PANTHER" id="PTHR33121:SF70">
    <property type="entry name" value="SIGNALING PROTEIN YKOW"/>
    <property type="match status" value="1"/>
</dbReference>
<proteinExistence type="predicted"/>
<dbReference type="CDD" id="cd01948">
    <property type="entry name" value="EAL"/>
    <property type="match status" value="1"/>
</dbReference>
<evidence type="ECO:0000313" key="4">
    <source>
        <dbReference type="Proteomes" id="UP000198816"/>
    </source>
</evidence>
<evidence type="ECO:0000259" key="2">
    <source>
        <dbReference type="PROSITE" id="PS50883"/>
    </source>
</evidence>
<dbReference type="PANTHER" id="PTHR33121">
    <property type="entry name" value="CYCLIC DI-GMP PHOSPHODIESTERASE PDEF"/>
    <property type="match status" value="1"/>
</dbReference>
<reference evidence="4" key="1">
    <citation type="submission" date="2016-10" db="EMBL/GenBank/DDBJ databases">
        <authorList>
            <person name="Varghese N."/>
            <person name="Submissions S."/>
        </authorList>
    </citation>
    <scope>NUCLEOTIDE SEQUENCE [LARGE SCALE GENOMIC DNA]</scope>
    <source>
        <strain evidence="4">DSM 217</strain>
    </source>
</reference>
<dbReference type="RefSeq" id="WP_093027018.1">
    <property type="nucleotide sequence ID" value="NZ_FNNZ01000001.1"/>
</dbReference>
<dbReference type="SMART" id="SM00052">
    <property type="entry name" value="EAL"/>
    <property type="match status" value="1"/>
</dbReference>
<dbReference type="InterPro" id="IPR001633">
    <property type="entry name" value="EAL_dom"/>
</dbReference>
<accession>A0A1H2Q3X6</accession>
<dbReference type="Gene3D" id="3.20.20.450">
    <property type="entry name" value="EAL domain"/>
    <property type="match status" value="1"/>
</dbReference>
<dbReference type="STRING" id="1058.SAMN05421783_10179"/>
<dbReference type="InterPro" id="IPR050706">
    <property type="entry name" value="Cyclic-di-GMP_PDE-like"/>
</dbReference>
<dbReference type="Pfam" id="PF00563">
    <property type="entry name" value="EAL"/>
    <property type="match status" value="1"/>
</dbReference>
<dbReference type="PROSITE" id="PS50883">
    <property type="entry name" value="EAL"/>
    <property type="match status" value="1"/>
</dbReference>
<keyword evidence="4" id="KW-1185">Reference proteome</keyword>
<dbReference type="GO" id="GO:0071111">
    <property type="term" value="F:cyclic-guanylate-specific phosphodiesterase activity"/>
    <property type="evidence" value="ECO:0007669"/>
    <property type="project" value="InterPro"/>
</dbReference>
<dbReference type="OrthoDB" id="5753745at2"/>
<dbReference type="InterPro" id="IPR035919">
    <property type="entry name" value="EAL_sf"/>
</dbReference>
<evidence type="ECO:0000313" key="3">
    <source>
        <dbReference type="EMBL" id="SDW01364.1"/>
    </source>
</evidence>
<dbReference type="EMBL" id="FNNZ01000001">
    <property type="protein sequence ID" value="SDW01364.1"/>
    <property type="molecule type" value="Genomic_DNA"/>
</dbReference>
<feature type="domain" description="EAL" evidence="2">
    <location>
        <begin position="178"/>
        <end position="434"/>
    </location>
</feature>
<evidence type="ECO:0000256" key="1">
    <source>
        <dbReference type="SAM" id="MobiDB-lite"/>
    </source>
</evidence>
<protein>
    <submittedName>
        <fullName evidence="3">EAL domain, c-di-GMP-specific phosphodiesterase class I (Or its enzymatically inactive variant)</fullName>
    </submittedName>
</protein>
<name>A0A1H2Q3X6_THIRO</name>
<dbReference type="SUPFAM" id="SSF141868">
    <property type="entry name" value="EAL domain-like"/>
    <property type="match status" value="1"/>
</dbReference>
<dbReference type="Proteomes" id="UP000198816">
    <property type="component" value="Unassembled WGS sequence"/>
</dbReference>
<dbReference type="AlphaFoldDB" id="A0A1H2Q3X6"/>
<feature type="region of interest" description="Disordered" evidence="1">
    <location>
        <begin position="158"/>
        <end position="178"/>
    </location>
</feature>